<comment type="caution">
    <text evidence="3">The sequence shown here is derived from an EMBL/GenBank/DDBJ whole genome shotgun (WGS) entry which is preliminary data.</text>
</comment>
<keyword evidence="1" id="KW-0175">Coiled coil</keyword>
<protein>
    <recommendedName>
        <fullName evidence="5">Centrobin</fullName>
    </recommendedName>
</protein>
<proteinExistence type="predicted"/>
<dbReference type="EMBL" id="LUCM01001925">
    <property type="protein sequence ID" value="KAA0198128.1"/>
    <property type="molecule type" value="Genomic_DNA"/>
</dbReference>
<sequence>VFKKVTLPLPDVSGNCTNPRQITECSFPGGDNTHADILGSIKLPVYSNVLRSKVLGNKTVQDENSVTENSHNPRRTPVLPGSTTTSNLFFSDSYDNKMTHEKLKQQEEIIRYQKSVINQMKLQLEQLTKELKRTEEALNVQKLAETEARVEADRRVNLLTTLTRESASKDAMLRQLDAALGRLTAGWQRREQQRQDEINELKDSEQKLLRELDESRRRLDIVQNEHEDRLKQQRADWTKTIADLQSECTRYRSTARSAESTAHELREQIKRSEGMIEGKEQELNTCREKLIQASQKIAQLQTENNQIQETCKQHIADAQLTVKRESHLRKQELKSLQTQMKQVTENASRDQDELQRKLNEYYEEQLRKYSTERDRQFQEELARLKEIARNELREASDRYRAELEQLRLNAQTELTRHLTEADGRLETERRRVEWTEKQAERWRLSAREAEEARSMLASRLNELLQSRCMEAMQILQPKPTEGLCRTRLTTSWDQLNSTRLNMPFDQSVQMAALSAAPSPRPQQFITQTTMDLGNSSCSRISVDPTKPRSVSASPRTHNSDEEQSCTTVVDRSGPAQTREKLKNWRVASDSSEEANESSGSQDPICV</sequence>
<feature type="region of interest" description="Disordered" evidence="2">
    <location>
        <begin position="60"/>
        <end position="85"/>
    </location>
</feature>
<keyword evidence="4" id="KW-1185">Reference proteome</keyword>
<evidence type="ECO:0000313" key="4">
    <source>
        <dbReference type="Proteomes" id="UP000728185"/>
    </source>
</evidence>
<evidence type="ECO:0008006" key="5">
    <source>
        <dbReference type="Google" id="ProtNLM"/>
    </source>
</evidence>
<evidence type="ECO:0000256" key="1">
    <source>
        <dbReference type="SAM" id="Coils"/>
    </source>
</evidence>
<dbReference type="OrthoDB" id="6240001at2759"/>
<evidence type="ECO:0000313" key="3">
    <source>
        <dbReference type="EMBL" id="KAA0198128.1"/>
    </source>
</evidence>
<dbReference type="AlphaFoldDB" id="A0A8E0S068"/>
<feature type="non-terminal residue" evidence="3">
    <location>
        <position position="1"/>
    </location>
</feature>
<dbReference type="Proteomes" id="UP000728185">
    <property type="component" value="Unassembled WGS sequence"/>
</dbReference>
<gene>
    <name evidence="3" type="ORF">FBUS_06775</name>
</gene>
<feature type="compositionally biased region" description="Polar residues" evidence="2">
    <location>
        <begin position="60"/>
        <end position="70"/>
    </location>
</feature>
<evidence type="ECO:0000256" key="2">
    <source>
        <dbReference type="SAM" id="MobiDB-lite"/>
    </source>
</evidence>
<accession>A0A8E0S068</accession>
<reference evidence="3" key="1">
    <citation type="submission" date="2019-05" db="EMBL/GenBank/DDBJ databases">
        <title>Annotation for the trematode Fasciolopsis buski.</title>
        <authorList>
            <person name="Choi Y.-J."/>
        </authorList>
    </citation>
    <scope>NUCLEOTIDE SEQUENCE</scope>
    <source>
        <strain evidence="3">HT</strain>
        <tissue evidence="3">Whole worm</tissue>
    </source>
</reference>
<feature type="region of interest" description="Disordered" evidence="2">
    <location>
        <begin position="533"/>
        <end position="606"/>
    </location>
</feature>
<feature type="coiled-coil region" evidence="1">
    <location>
        <begin position="191"/>
        <end position="409"/>
    </location>
</feature>
<organism evidence="3 4">
    <name type="scientific">Fasciolopsis buskii</name>
    <dbReference type="NCBI Taxonomy" id="27845"/>
    <lineage>
        <taxon>Eukaryota</taxon>
        <taxon>Metazoa</taxon>
        <taxon>Spiralia</taxon>
        <taxon>Lophotrochozoa</taxon>
        <taxon>Platyhelminthes</taxon>
        <taxon>Trematoda</taxon>
        <taxon>Digenea</taxon>
        <taxon>Plagiorchiida</taxon>
        <taxon>Echinostomata</taxon>
        <taxon>Echinostomatoidea</taxon>
        <taxon>Fasciolidae</taxon>
        <taxon>Fasciolopsis</taxon>
    </lineage>
</organism>
<name>A0A8E0S068_9TREM</name>
<feature type="coiled-coil region" evidence="1">
    <location>
        <begin position="110"/>
        <end position="144"/>
    </location>
</feature>